<comment type="catalytic activity">
    <reaction evidence="1">
        <text>5-amino-6-(5-phospho-D-ribosylamino)uracil + H2O = 5,6-diaminouracil + D-ribose 5-phosphate</text>
        <dbReference type="Rhea" id="RHEA:55020"/>
        <dbReference type="ChEBI" id="CHEBI:15377"/>
        <dbReference type="ChEBI" id="CHEBI:46252"/>
        <dbReference type="ChEBI" id="CHEBI:58453"/>
        <dbReference type="ChEBI" id="CHEBI:78346"/>
    </reaction>
</comment>
<proteinExistence type="predicted"/>
<comment type="caution">
    <text evidence="4">The sequence shown here is derived from an EMBL/GenBank/DDBJ whole genome shotgun (WGS) entry which is preliminary data.</text>
</comment>
<dbReference type="InterPro" id="IPR037238">
    <property type="entry name" value="YbiA-like_sf"/>
</dbReference>
<dbReference type="RefSeq" id="WP_109016023.1">
    <property type="nucleotide sequence ID" value="NZ_BDOQ01000010.1"/>
</dbReference>
<organism evidence="4 5">
    <name type="scientific">Novimethylophilus kurashikiensis</name>
    <dbReference type="NCBI Taxonomy" id="1825523"/>
    <lineage>
        <taxon>Bacteria</taxon>
        <taxon>Pseudomonadati</taxon>
        <taxon>Pseudomonadota</taxon>
        <taxon>Betaproteobacteria</taxon>
        <taxon>Nitrosomonadales</taxon>
        <taxon>Methylophilaceae</taxon>
        <taxon>Novimethylophilus</taxon>
    </lineage>
</organism>
<dbReference type="EMBL" id="BDOQ01000010">
    <property type="protein sequence ID" value="GBG14839.1"/>
    <property type="molecule type" value="Genomic_DNA"/>
</dbReference>
<sequence length="250" mass="28038">MRITETMVLFWRTEDVFSNWHPAVFYENGVRFINTEQHMMWHKAMLFGDTETAAKILRKVHPMDMKQLGREVKGYDDAVWAAKRLEIVTEGNFLKFTQNSAMKAELLATGSREIVEASPVDTIWGVGLDENDPRVEDPANWHGLNLLGEALMLVRARLQAAPIARLSKLASPGVEDGFTADLAGYAAEAAAKVLLQNWETALADGSKDYLVTDIDDVIRQLRLFREHARRELPRANGGSTLELIGSQQSN</sequence>
<evidence type="ECO:0000256" key="2">
    <source>
        <dbReference type="ARBA" id="ARBA00000751"/>
    </source>
</evidence>
<dbReference type="Gene3D" id="1.10.357.40">
    <property type="entry name" value="YbiA-like"/>
    <property type="match status" value="1"/>
</dbReference>
<evidence type="ECO:0000259" key="3">
    <source>
        <dbReference type="Pfam" id="PF08719"/>
    </source>
</evidence>
<dbReference type="InterPro" id="IPR012816">
    <property type="entry name" value="NADAR"/>
</dbReference>
<dbReference type="Pfam" id="PF08719">
    <property type="entry name" value="NADAR"/>
    <property type="match status" value="1"/>
</dbReference>
<name>A0A2R5FAJ1_9PROT</name>
<accession>A0A2R5FAJ1</accession>
<evidence type="ECO:0000313" key="4">
    <source>
        <dbReference type="EMBL" id="GBG14839.1"/>
    </source>
</evidence>
<dbReference type="SUPFAM" id="SSF143990">
    <property type="entry name" value="YbiA-like"/>
    <property type="match status" value="1"/>
</dbReference>
<comment type="catalytic activity">
    <reaction evidence="2">
        <text>2,5-diamino-6-hydroxy-4-(5-phosphoribosylamino)-pyrimidine + H2O = 2,5,6-triamino-4-hydroxypyrimidine + D-ribose 5-phosphate</text>
        <dbReference type="Rhea" id="RHEA:23436"/>
        <dbReference type="ChEBI" id="CHEBI:15377"/>
        <dbReference type="ChEBI" id="CHEBI:58614"/>
        <dbReference type="ChEBI" id="CHEBI:78346"/>
        <dbReference type="ChEBI" id="CHEBI:137796"/>
    </reaction>
</comment>
<gene>
    <name evidence="4" type="ORF">NMK_2440</name>
</gene>
<dbReference type="NCBIfam" id="TIGR02464">
    <property type="entry name" value="ribofla_fusion"/>
    <property type="match status" value="1"/>
</dbReference>
<evidence type="ECO:0000256" key="1">
    <source>
        <dbReference type="ARBA" id="ARBA00000022"/>
    </source>
</evidence>
<evidence type="ECO:0000313" key="5">
    <source>
        <dbReference type="Proteomes" id="UP000245081"/>
    </source>
</evidence>
<dbReference type="CDD" id="cd15457">
    <property type="entry name" value="NADAR"/>
    <property type="match status" value="1"/>
</dbReference>
<protein>
    <submittedName>
        <fullName evidence="4">ADP-L-glycero-D-manno-heptose-6-epimerase</fullName>
    </submittedName>
</protein>
<feature type="domain" description="NADAR" evidence="3">
    <location>
        <begin position="10"/>
        <end position="159"/>
    </location>
</feature>
<dbReference type="AlphaFoldDB" id="A0A2R5FAJ1"/>
<keyword evidence="5" id="KW-1185">Reference proteome</keyword>
<dbReference type="OrthoDB" id="67297at2"/>
<reference evidence="4 5" key="1">
    <citation type="journal article" date="2018" name="Environ. Microbiol.">
        <title>Isolation and genomic characterization of Novimethylophilus kurashikiensis gen. nov. sp. nov., a new lanthanide-dependent methylotrophic species of Methylophilaceae.</title>
        <authorList>
            <person name="Lv H."/>
            <person name="Sahin N."/>
            <person name="Tani A."/>
        </authorList>
    </citation>
    <scope>NUCLEOTIDE SEQUENCE [LARGE SCALE GENOMIC DNA]</scope>
    <source>
        <strain evidence="4 5">La2-4</strain>
    </source>
</reference>
<dbReference type="Proteomes" id="UP000245081">
    <property type="component" value="Unassembled WGS sequence"/>
</dbReference>